<dbReference type="PROSITE" id="PS00675">
    <property type="entry name" value="SIGMA54_INTERACT_1"/>
    <property type="match status" value="1"/>
</dbReference>
<proteinExistence type="predicted"/>
<dbReference type="GO" id="GO:0005525">
    <property type="term" value="F:GTP binding"/>
    <property type="evidence" value="ECO:0007669"/>
    <property type="project" value="InterPro"/>
</dbReference>
<dbReference type="InterPro" id="IPR027417">
    <property type="entry name" value="P-loop_NTPase"/>
</dbReference>
<sequence length="713" mass="79497">MRMVLRSKIGLDTDAARDAYTLFSRSNLREHFHSAIDGFQAVLDQCPFDHAHRAAALSNLAHAILCGFTKTIDNDIDRAIHLFRSALTLRPRGHIDHPLSILDLCHALCKRHSHQKDHADLREAADLYCSILPLCVEGSHLHQVVFDTSGIPYVIEQCNALPSDPSDESISLRRIVLELCPPRHQHRAHSLNKLAEDLYARFKRDGHKGHFYEAVHLSCEALAVCPADDDQLSALPGVLSDTLGHRFNHYGDPADLYERIALDTHLEALDSRSSSSSQRGITAPEHGQQSSPPPPPPPPPPLPSQASMSKQIRPLERNIVIFGDSGSGKSSVINAIAQTQLAKTSSSATGCTFAYQRYRVEISGQTYVLFDTAGLNEGTAGTVPAAKADENLKSLLHELMSPRSDGIGLLVYCVRSTRARRALIRNYNIFYSAICRKKVPIVVVVTGLENEPDMESWWSANGKEFKSRGMHFEDHACVTTLRKHSGISDVFTRRIEESSEVLRNLVVNNCSDWVVDDSWFKQSLAAVRNMISDGGNSERSLPSTLIICDPSRNEEVEIAHCIRGTLRPYFARIGGDTYQVHRVPALDSSSSNTEKRLEGDLLIYYARADELSAARQKFNAFYTAYHGNVVPVVVVVKGLDDRQAAHQWVEKHIMYDGAGRLFSTFAPAEELGDDSLKQQAERELQDLIRQACLIRSERKVRGKQKRLARRNRP</sequence>
<feature type="domain" description="G" evidence="2">
    <location>
        <begin position="319"/>
        <end position="398"/>
    </location>
</feature>
<dbReference type="EMBL" id="JABBWD010000014">
    <property type="protein sequence ID" value="KAG1778922.1"/>
    <property type="molecule type" value="Genomic_DNA"/>
</dbReference>
<keyword evidence="4" id="KW-1185">Reference proteome</keyword>
<name>A0A9P7D4M5_9AGAM</name>
<dbReference type="Pfam" id="PF01926">
    <property type="entry name" value="MMR_HSR1"/>
    <property type="match status" value="1"/>
</dbReference>
<dbReference type="Gene3D" id="3.40.50.300">
    <property type="entry name" value="P-loop containing nucleotide triphosphate hydrolases"/>
    <property type="match status" value="1"/>
</dbReference>
<dbReference type="InterPro" id="IPR006073">
    <property type="entry name" value="GTP-bd"/>
</dbReference>
<dbReference type="InterPro" id="IPR025662">
    <property type="entry name" value="Sigma_54_int_dom_ATP-bd_1"/>
</dbReference>
<dbReference type="AlphaFoldDB" id="A0A9P7D4M5"/>
<gene>
    <name evidence="3" type="ORF">EV702DRAFT_144856</name>
</gene>
<evidence type="ECO:0000313" key="3">
    <source>
        <dbReference type="EMBL" id="KAG1778922.1"/>
    </source>
</evidence>
<organism evidence="3 4">
    <name type="scientific">Suillus placidus</name>
    <dbReference type="NCBI Taxonomy" id="48579"/>
    <lineage>
        <taxon>Eukaryota</taxon>
        <taxon>Fungi</taxon>
        <taxon>Dikarya</taxon>
        <taxon>Basidiomycota</taxon>
        <taxon>Agaricomycotina</taxon>
        <taxon>Agaricomycetes</taxon>
        <taxon>Agaricomycetidae</taxon>
        <taxon>Boletales</taxon>
        <taxon>Suillineae</taxon>
        <taxon>Suillaceae</taxon>
        <taxon>Suillus</taxon>
    </lineage>
</organism>
<dbReference type="OrthoDB" id="3598281at2759"/>
<evidence type="ECO:0000313" key="4">
    <source>
        <dbReference type="Proteomes" id="UP000714275"/>
    </source>
</evidence>
<dbReference type="Gene3D" id="1.25.40.10">
    <property type="entry name" value="Tetratricopeptide repeat domain"/>
    <property type="match status" value="1"/>
</dbReference>
<protein>
    <recommendedName>
        <fullName evidence="2">G domain-containing protein</fullName>
    </recommendedName>
</protein>
<feature type="compositionally biased region" description="Pro residues" evidence="1">
    <location>
        <begin position="291"/>
        <end position="303"/>
    </location>
</feature>
<evidence type="ECO:0000256" key="1">
    <source>
        <dbReference type="SAM" id="MobiDB-lite"/>
    </source>
</evidence>
<dbReference type="Proteomes" id="UP000714275">
    <property type="component" value="Unassembled WGS sequence"/>
</dbReference>
<dbReference type="CDD" id="cd00882">
    <property type="entry name" value="Ras_like_GTPase"/>
    <property type="match status" value="1"/>
</dbReference>
<dbReference type="SUPFAM" id="SSF52540">
    <property type="entry name" value="P-loop containing nucleoside triphosphate hydrolases"/>
    <property type="match status" value="1"/>
</dbReference>
<accession>A0A9P7D4M5</accession>
<evidence type="ECO:0000259" key="2">
    <source>
        <dbReference type="Pfam" id="PF01926"/>
    </source>
</evidence>
<dbReference type="InterPro" id="IPR011990">
    <property type="entry name" value="TPR-like_helical_dom_sf"/>
</dbReference>
<feature type="region of interest" description="Disordered" evidence="1">
    <location>
        <begin position="269"/>
        <end position="308"/>
    </location>
</feature>
<reference evidence="3" key="1">
    <citation type="journal article" date="2020" name="New Phytol.">
        <title>Comparative genomics reveals dynamic genome evolution in host specialist ectomycorrhizal fungi.</title>
        <authorList>
            <person name="Lofgren L.A."/>
            <person name="Nguyen N.H."/>
            <person name="Vilgalys R."/>
            <person name="Ruytinx J."/>
            <person name="Liao H.L."/>
            <person name="Branco S."/>
            <person name="Kuo A."/>
            <person name="LaButti K."/>
            <person name="Lipzen A."/>
            <person name="Andreopoulos W."/>
            <person name="Pangilinan J."/>
            <person name="Riley R."/>
            <person name="Hundley H."/>
            <person name="Na H."/>
            <person name="Barry K."/>
            <person name="Grigoriev I.V."/>
            <person name="Stajich J.E."/>
            <person name="Kennedy P.G."/>
        </authorList>
    </citation>
    <scope>NUCLEOTIDE SEQUENCE</scope>
    <source>
        <strain evidence="3">DOB743</strain>
    </source>
</reference>
<comment type="caution">
    <text evidence="3">The sequence shown here is derived from an EMBL/GenBank/DDBJ whole genome shotgun (WGS) entry which is preliminary data.</text>
</comment>